<dbReference type="PANTHER" id="PTHR42756">
    <property type="entry name" value="TRANSCRIPTIONAL REGULATOR, MARR"/>
    <property type="match status" value="1"/>
</dbReference>
<evidence type="ECO:0000256" key="3">
    <source>
        <dbReference type="ARBA" id="ARBA00023163"/>
    </source>
</evidence>
<keyword evidence="1" id="KW-0805">Transcription regulation</keyword>
<evidence type="ECO:0000259" key="4">
    <source>
        <dbReference type="PROSITE" id="PS50995"/>
    </source>
</evidence>
<organism evidence="5 6">
    <name type="scientific">Rouxiella silvae</name>
    <dbReference type="NCBI Taxonomy" id="1646373"/>
    <lineage>
        <taxon>Bacteria</taxon>
        <taxon>Pseudomonadati</taxon>
        <taxon>Pseudomonadota</taxon>
        <taxon>Gammaproteobacteria</taxon>
        <taxon>Enterobacterales</taxon>
        <taxon>Yersiniaceae</taxon>
        <taxon>Rouxiella</taxon>
    </lineage>
</organism>
<sequence>MNSASDWHPHKMPTLLINRIARIMSKQVDDELKILGITASQLPVLVALKDGGQLTQKELAEAASVVQPSMAQLLSRMERDGLIKREPSPVDKRSSLISLTEHALGLLAPGRAILRRMDDETCSVLSESERETLVSLLYKIMLVLPEEGTD</sequence>
<dbReference type="SMART" id="SM00347">
    <property type="entry name" value="HTH_MARR"/>
    <property type="match status" value="1"/>
</dbReference>
<comment type="caution">
    <text evidence="5">The sequence shown here is derived from an EMBL/GenBank/DDBJ whole genome shotgun (WGS) entry which is preliminary data.</text>
</comment>
<evidence type="ECO:0000313" key="5">
    <source>
        <dbReference type="EMBL" id="ORJ22859.1"/>
    </source>
</evidence>
<dbReference type="PRINTS" id="PR00598">
    <property type="entry name" value="HTHMARR"/>
</dbReference>
<evidence type="ECO:0000313" key="6">
    <source>
        <dbReference type="Proteomes" id="UP000192722"/>
    </source>
</evidence>
<dbReference type="EMBL" id="MRWD01000003">
    <property type="protein sequence ID" value="ORJ22859.1"/>
    <property type="molecule type" value="Genomic_DNA"/>
</dbReference>
<dbReference type="PROSITE" id="PS50995">
    <property type="entry name" value="HTH_MARR_2"/>
    <property type="match status" value="1"/>
</dbReference>
<evidence type="ECO:0000256" key="2">
    <source>
        <dbReference type="ARBA" id="ARBA00023125"/>
    </source>
</evidence>
<reference evidence="5 6" key="1">
    <citation type="journal article" date="2017" name="Int. J. Syst. Evol. Microbiol.">
        <title>Rouxiella badensis sp. nov. and Rouxiella silvae sp. nov. isolated from peat bog soil in Germany and emendation of the genus description.</title>
        <authorList>
            <person name="Le Fleche-Mateos A."/>
            <person name="Kugler J.H."/>
            <person name="Hansen S.H."/>
            <person name="Syldatk C."/>
            <person name="Hausmann R."/>
            <person name="Lomprez F."/>
            <person name="Vandenbogaert M."/>
            <person name="Manuguerra J.C."/>
            <person name="Grimont P.A."/>
        </authorList>
    </citation>
    <scope>NUCLEOTIDE SEQUENCE [LARGE SCALE GENOMIC DNA]</scope>
    <source>
        <strain evidence="5 6">213</strain>
    </source>
</reference>
<dbReference type="InterPro" id="IPR036388">
    <property type="entry name" value="WH-like_DNA-bd_sf"/>
</dbReference>
<keyword evidence="3" id="KW-0804">Transcription</keyword>
<dbReference type="InterPro" id="IPR000835">
    <property type="entry name" value="HTH_MarR-typ"/>
</dbReference>
<keyword evidence="6" id="KW-1185">Reference proteome</keyword>
<dbReference type="Pfam" id="PF12802">
    <property type="entry name" value="MarR_2"/>
    <property type="match status" value="1"/>
</dbReference>
<evidence type="ECO:0000256" key="1">
    <source>
        <dbReference type="ARBA" id="ARBA00023015"/>
    </source>
</evidence>
<protein>
    <submittedName>
        <fullName evidence="5">MarR family transcriptional regulator</fullName>
    </submittedName>
</protein>
<dbReference type="SUPFAM" id="SSF46785">
    <property type="entry name" value="Winged helix' DNA-binding domain"/>
    <property type="match status" value="1"/>
</dbReference>
<dbReference type="InterPro" id="IPR036390">
    <property type="entry name" value="WH_DNA-bd_sf"/>
</dbReference>
<proteinExistence type="predicted"/>
<dbReference type="RefSeq" id="WP_206601144.1">
    <property type="nucleotide sequence ID" value="NZ_CBCSCF010000001.1"/>
</dbReference>
<dbReference type="PANTHER" id="PTHR42756:SF1">
    <property type="entry name" value="TRANSCRIPTIONAL REPRESSOR OF EMRAB OPERON"/>
    <property type="match status" value="1"/>
</dbReference>
<dbReference type="Gene3D" id="1.10.10.10">
    <property type="entry name" value="Winged helix-like DNA-binding domain superfamily/Winged helix DNA-binding domain"/>
    <property type="match status" value="1"/>
</dbReference>
<accession>A0ABX3U5S3</accession>
<keyword evidence="2" id="KW-0238">DNA-binding</keyword>
<dbReference type="Proteomes" id="UP000192722">
    <property type="component" value="Unassembled WGS sequence"/>
</dbReference>
<feature type="domain" description="HTH marR-type" evidence="4">
    <location>
        <begin position="10"/>
        <end position="142"/>
    </location>
</feature>
<gene>
    <name evidence="5" type="ORF">BS639_01930</name>
</gene>
<name>A0ABX3U5S3_9GAMM</name>